<gene>
    <name evidence="2" type="ORF">LTR25_002385</name>
</gene>
<name>A0AAV9QGL3_9PEZI</name>
<organism evidence="2 3">
    <name type="scientific">Vermiconidia calcicola</name>
    <dbReference type="NCBI Taxonomy" id="1690605"/>
    <lineage>
        <taxon>Eukaryota</taxon>
        <taxon>Fungi</taxon>
        <taxon>Dikarya</taxon>
        <taxon>Ascomycota</taxon>
        <taxon>Pezizomycotina</taxon>
        <taxon>Dothideomycetes</taxon>
        <taxon>Dothideomycetidae</taxon>
        <taxon>Mycosphaerellales</taxon>
        <taxon>Extremaceae</taxon>
        <taxon>Vermiconidia</taxon>
    </lineage>
</organism>
<feature type="region of interest" description="Disordered" evidence="1">
    <location>
        <begin position="158"/>
        <end position="430"/>
    </location>
</feature>
<comment type="caution">
    <text evidence="2">The sequence shown here is derived from an EMBL/GenBank/DDBJ whole genome shotgun (WGS) entry which is preliminary data.</text>
</comment>
<feature type="compositionally biased region" description="Low complexity" evidence="1">
    <location>
        <begin position="318"/>
        <end position="332"/>
    </location>
</feature>
<keyword evidence="3" id="KW-1185">Reference proteome</keyword>
<protein>
    <submittedName>
        <fullName evidence="2">Uncharacterized protein</fullName>
    </submittedName>
</protein>
<dbReference type="Proteomes" id="UP001345827">
    <property type="component" value="Unassembled WGS sequence"/>
</dbReference>
<dbReference type="GO" id="GO:0016071">
    <property type="term" value="P:mRNA metabolic process"/>
    <property type="evidence" value="ECO:0007669"/>
    <property type="project" value="UniProtKB-ARBA"/>
</dbReference>
<dbReference type="Pfam" id="PF15365">
    <property type="entry name" value="PNRC"/>
    <property type="match status" value="1"/>
</dbReference>
<feature type="compositionally biased region" description="Polar residues" evidence="1">
    <location>
        <begin position="333"/>
        <end position="342"/>
    </location>
</feature>
<feature type="compositionally biased region" description="Low complexity" evidence="1">
    <location>
        <begin position="203"/>
        <end position="216"/>
    </location>
</feature>
<feature type="compositionally biased region" description="Basic residues" evidence="1">
    <location>
        <begin position="10"/>
        <end position="25"/>
    </location>
</feature>
<feature type="compositionally biased region" description="Polar residues" evidence="1">
    <location>
        <begin position="299"/>
        <end position="313"/>
    </location>
</feature>
<evidence type="ECO:0000313" key="2">
    <source>
        <dbReference type="EMBL" id="KAK5542499.1"/>
    </source>
</evidence>
<feature type="region of interest" description="Disordered" evidence="1">
    <location>
        <begin position="1"/>
        <end position="92"/>
    </location>
</feature>
<feature type="compositionally biased region" description="Basic and acidic residues" evidence="1">
    <location>
        <begin position="240"/>
        <end position="252"/>
    </location>
</feature>
<feature type="compositionally biased region" description="Polar residues" evidence="1">
    <location>
        <begin position="62"/>
        <end position="73"/>
    </location>
</feature>
<sequence>MSAVEVPHQPHTRSTRRSGKKHHQSNPHDGFVSDVGASTEHQRNHSSANGNTTKNTEKGQPRKNSQAHNNVSTGRPDKARATPMKPAAYAGATFQQSPAASALPLPSFYSKSMPGADSLPTQLNDQATVNSQAVPVQVDDSPSKREATPCDFLFEAARQARGTPRGDTPAARGGNISVPNGSPAPRSPGTREGDSMFPFELDGASAAAEDGGSFSSTPYKERIEAVKSTRSTSSPGQAMDENHRKAKTEALKKLLMKSSANENNMKSVSDMNNPFNARAPPQHVSYQPQGPPPLGRHPSGSTNMYMQEQSGYNPSPMPQQMMPYHYPPAQMQTPKRPTSSRLRNVYGAQSEPEYAELSSDSAITPPISTSRKQTPQRAQQYSTGPISPPYPMQHQQHQQQQMPAHRAKPSAQQLEDDLRRVLKLDLTTRG</sequence>
<dbReference type="AlphaFoldDB" id="A0AAV9QGL3"/>
<evidence type="ECO:0000313" key="3">
    <source>
        <dbReference type="Proteomes" id="UP001345827"/>
    </source>
</evidence>
<feature type="compositionally biased region" description="Basic and acidic residues" evidence="1">
    <location>
        <begin position="416"/>
        <end position="430"/>
    </location>
</feature>
<feature type="compositionally biased region" description="Polar residues" evidence="1">
    <location>
        <begin position="45"/>
        <end position="54"/>
    </location>
</feature>
<feature type="compositionally biased region" description="Polar residues" evidence="1">
    <location>
        <begin position="358"/>
        <end position="385"/>
    </location>
</feature>
<reference evidence="2 3" key="1">
    <citation type="submission" date="2023-06" db="EMBL/GenBank/DDBJ databases">
        <title>Black Yeasts Isolated from many extreme environments.</title>
        <authorList>
            <person name="Coleine C."/>
            <person name="Stajich J.E."/>
            <person name="Selbmann L."/>
        </authorList>
    </citation>
    <scope>NUCLEOTIDE SEQUENCE [LARGE SCALE GENOMIC DNA]</scope>
    <source>
        <strain evidence="2 3">CCFEE 5887</strain>
    </source>
</reference>
<feature type="compositionally biased region" description="Polar residues" evidence="1">
    <location>
        <begin position="258"/>
        <end position="275"/>
    </location>
</feature>
<dbReference type="EMBL" id="JAXLQG010000003">
    <property type="protein sequence ID" value="KAK5542499.1"/>
    <property type="molecule type" value="Genomic_DNA"/>
</dbReference>
<accession>A0AAV9QGL3</accession>
<dbReference type="InterPro" id="IPR028322">
    <property type="entry name" value="PNRC-like_rgn"/>
</dbReference>
<evidence type="ECO:0000256" key="1">
    <source>
        <dbReference type="SAM" id="MobiDB-lite"/>
    </source>
</evidence>
<proteinExistence type="predicted"/>